<evidence type="ECO:0000313" key="3">
    <source>
        <dbReference type="Proteomes" id="UP001516400"/>
    </source>
</evidence>
<name>A0ABD2MZC6_9CUCU</name>
<dbReference type="EMBL" id="JABFTP020000042">
    <property type="protein sequence ID" value="KAL3271726.1"/>
    <property type="molecule type" value="Genomic_DNA"/>
</dbReference>
<reference evidence="2 3" key="1">
    <citation type="journal article" date="2021" name="BMC Biol.">
        <title>Horizontally acquired antibacterial genes associated with adaptive radiation of ladybird beetles.</title>
        <authorList>
            <person name="Li H.S."/>
            <person name="Tang X.F."/>
            <person name="Huang Y.H."/>
            <person name="Xu Z.Y."/>
            <person name="Chen M.L."/>
            <person name="Du X.Y."/>
            <person name="Qiu B.Y."/>
            <person name="Chen P.T."/>
            <person name="Zhang W."/>
            <person name="Slipinski A."/>
            <person name="Escalona H.E."/>
            <person name="Waterhouse R.M."/>
            <person name="Zwick A."/>
            <person name="Pang H."/>
        </authorList>
    </citation>
    <scope>NUCLEOTIDE SEQUENCE [LARGE SCALE GENOMIC DNA]</scope>
    <source>
        <strain evidence="2">SYSU2018</strain>
    </source>
</reference>
<dbReference type="InterPro" id="IPR006170">
    <property type="entry name" value="PBP/GOBP"/>
</dbReference>
<keyword evidence="1" id="KW-0732">Signal</keyword>
<comment type="caution">
    <text evidence="2">The sequence shown here is derived from an EMBL/GenBank/DDBJ whole genome shotgun (WGS) entry which is preliminary data.</text>
</comment>
<proteinExistence type="predicted"/>
<sequence length="228" mass="26159">MKMMFPVLITLVCAVVLTAAEEIDKEKIVKECTDENGLKQEDFDNWMKDQDNPTEKMLCFMKCCHEKDGSLKKDGKWDIEALGINTKTMLFANDSVKAEIRDCFSKVPPVKTCADMKAAHKCVPESKLRNCTAEFNVMPEDFEKFEKEPENASEKMLCYIKCNSEVNNMINADGIVNLKLLTDFMKRNKNLKDKEKMDAEKCLGDMKPVKSCADVKPFIHCMYDLKMF</sequence>
<dbReference type="Proteomes" id="UP001516400">
    <property type="component" value="Unassembled WGS sequence"/>
</dbReference>
<dbReference type="InterPro" id="IPR036728">
    <property type="entry name" value="PBP_GOBP_sf"/>
</dbReference>
<dbReference type="AlphaFoldDB" id="A0ABD2MZC6"/>
<dbReference type="Pfam" id="PF01395">
    <property type="entry name" value="PBP_GOBP"/>
    <property type="match status" value="2"/>
</dbReference>
<feature type="signal peptide" evidence="1">
    <location>
        <begin position="1"/>
        <end position="20"/>
    </location>
</feature>
<dbReference type="CDD" id="cd23992">
    <property type="entry name" value="PBP_GOBP"/>
    <property type="match status" value="2"/>
</dbReference>
<gene>
    <name evidence="2" type="ORF">HHI36_022197</name>
</gene>
<accession>A0ABD2MZC6</accession>
<feature type="chain" id="PRO_5044810397" evidence="1">
    <location>
        <begin position="21"/>
        <end position="228"/>
    </location>
</feature>
<evidence type="ECO:0000256" key="1">
    <source>
        <dbReference type="SAM" id="SignalP"/>
    </source>
</evidence>
<dbReference type="SUPFAM" id="SSF47565">
    <property type="entry name" value="Insect pheromone/odorant-binding proteins"/>
    <property type="match status" value="2"/>
</dbReference>
<keyword evidence="3" id="KW-1185">Reference proteome</keyword>
<dbReference type="Gene3D" id="1.10.238.20">
    <property type="entry name" value="Pheromone/general odorant binding protein domain"/>
    <property type="match status" value="2"/>
</dbReference>
<evidence type="ECO:0000313" key="2">
    <source>
        <dbReference type="EMBL" id="KAL3271726.1"/>
    </source>
</evidence>
<protein>
    <submittedName>
        <fullName evidence="2">Uncharacterized protein</fullName>
    </submittedName>
</protein>
<organism evidence="2 3">
    <name type="scientific">Cryptolaemus montrouzieri</name>
    <dbReference type="NCBI Taxonomy" id="559131"/>
    <lineage>
        <taxon>Eukaryota</taxon>
        <taxon>Metazoa</taxon>
        <taxon>Ecdysozoa</taxon>
        <taxon>Arthropoda</taxon>
        <taxon>Hexapoda</taxon>
        <taxon>Insecta</taxon>
        <taxon>Pterygota</taxon>
        <taxon>Neoptera</taxon>
        <taxon>Endopterygota</taxon>
        <taxon>Coleoptera</taxon>
        <taxon>Polyphaga</taxon>
        <taxon>Cucujiformia</taxon>
        <taxon>Coccinelloidea</taxon>
        <taxon>Coccinellidae</taxon>
        <taxon>Scymninae</taxon>
        <taxon>Scymnini</taxon>
        <taxon>Cryptolaemus</taxon>
    </lineage>
</organism>